<gene>
    <name evidence="2" type="ORF">FHETE_4214</name>
</gene>
<evidence type="ECO:0000313" key="2">
    <source>
        <dbReference type="EMBL" id="KAF5671244.1"/>
    </source>
</evidence>
<accession>A0A8H5TFH1</accession>
<protein>
    <submittedName>
        <fullName evidence="2">Uncharacterized protein</fullName>
    </submittedName>
</protein>
<feature type="signal peptide" evidence="1">
    <location>
        <begin position="1"/>
        <end position="18"/>
    </location>
</feature>
<keyword evidence="3" id="KW-1185">Reference proteome</keyword>
<sequence length="101" mass="11382">MKLSFYLGAAAFFGLAAASPVPGSAIAERDPEPKVTELYARPYGLKMEEDGFKKRDPQNTYGKAYTLKMKDDGFKKRDPQNTYGKAYTLKMKDDGFEKRNV</sequence>
<proteinExistence type="predicted"/>
<dbReference type="AlphaFoldDB" id="A0A8H5TFH1"/>
<organism evidence="2 3">
    <name type="scientific">Fusarium heterosporum</name>
    <dbReference type="NCBI Taxonomy" id="42747"/>
    <lineage>
        <taxon>Eukaryota</taxon>
        <taxon>Fungi</taxon>
        <taxon>Dikarya</taxon>
        <taxon>Ascomycota</taxon>
        <taxon>Pezizomycotina</taxon>
        <taxon>Sordariomycetes</taxon>
        <taxon>Hypocreomycetidae</taxon>
        <taxon>Hypocreales</taxon>
        <taxon>Nectriaceae</taxon>
        <taxon>Fusarium</taxon>
        <taxon>Fusarium heterosporum species complex</taxon>
    </lineage>
</organism>
<name>A0A8H5TFH1_FUSHE</name>
<evidence type="ECO:0000256" key="1">
    <source>
        <dbReference type="SAM" id="SignalP"/>
    </source>
</evidence>
<dbReference type="EMBL" id="JAAGWQ010000069">
    <property type="protein sequence ID" value="KAF5671244.1"/>
    <property type="molecule type" value="Genomic_DNA"/>
</dbReference>
<evidence type="ECO:0000313" key="3">
    <source>
        <dbReference type="Proteomes" id="UP000567885"/>
    </source>
</evidence>
<keyword evidence="1" id="KW-0732">Signal</keyword>
<dbReference type="OrthoDB" id="5061219at2759"/>
<reference evidence="2 3" key="1">
    <citation type="submission" date="2020-05" db="EMBL/GenBank/DDBJ databases">
        <title>Identification and distribution of gene clusters putatively required for synthesis of sphingolipid metabolism inhibitors in phylogenetically diverse species of the filamentous fungus Fusarium.</title>
        <authorList>
            <person name="Kim H.-S."/>
            <person name="Busman M."/>
            <person name="Brown D.W."/>
            <person name="Divon H."/>
            <person name="Uhlig S."/>
            <person name="Proctor R.H."/>
        </authorList>
    </citation>
    <scope>NUCLEOTIDE SEQUENCE [LARGE SCALE GENOMIC DNA]</scope>
    <source>
        <strain evidence="2 3">NRRL 20693</strain>
    </source>
</reference>
<dbReference type="Proteomes" id="UP000567885">
    <property type="component" value="Unassembled WGS sequence"/>
</dbReference>
<feature type="chain" id="PRO_5034355194" evidence="1">
    <location>
        <begin position="19"/>
        <end position="101"/>
    </location>
</feature>
<comment type="caution">
    <text evidence="2">The sequence shown here is derived from an EMBL/GenBank/DDBJ whole genome shotgun (WGS) entry which is preliminary data.</text>
</comment>